<evidence type="ECO:0000313" key="2">
    <source>
        <dbReference type="Proteomes" id="UP000828390"/>
    </source>
</evidence>
<evidence type="ECO:0000313" key="1">
    <source>
        <dbReference type="EMBL" id="KAH3694975.1"/>
    </source>
</evidence>
<sequence length="195" mass="21520">MEETVEDQEATVQDARGLLSLPFVGNQESGQFSGATTFPTMPAQRGHQLPQPVLKSLPNVSAQSVFQQVSSKNIPIPSGHGSSVSTPLLDETPFGRLTAEFERFLEEPFRETKRTTPSNKCTGILPLKVCKMTDSISTQTELTEELFSSLDNGFRKLRETVDENTKFLIGTQRLIKTVFEELSAGKSVVLINKDD</sequence>
<reference evidence="1" key="2">
    <citation type="submission" date="2020-11" db="EMBL/GenBank/DDBJ databases">
        <authorList>
            <person name="McCartney M.A."/>
            <person name="Auch B."/>
            <person name="Kono T."/>
            <person name="Mallez S."/>
            <person name="Becker A."/>
            <person name="Gohl D.M."/>
            <person name="Silverstein K.A.T."/>
            <person name="Koren S."/>
            <person name="Bechman K.B."/>
            <person name="Herman A."/>
            <person name="Abrahante J.E."/>
            <person name="Garbe J."/>
        </authorList>
    </citation>
    <scope>NUCLEOTIDE SEQUENCE</scope>
    <source>
        <strain evidence="1">Duluth1</strain>
        <tissue evidence="1">Whole animal</tissue>
    </source>
</reference>
<dbReference type="EMBL" id="JAIWYP010000016">
    <property type="protein sequence ID" value="KAH3694975.1"/>
    <property type="molecule type" value="Genomic_DNA"/>
</dbReference>
<accession>A0A9D4BGU5</accession>
<organism evidence="1 2">
    <name type="scientific">Dreissena polymorpha</name>
    <name type="common">Zebra mussel</name>
    <name type="synonym">Mytilus polymorpha</name>
    <dbReference type="NCBI Taxonomy" id="45954"/>
    <lineage>
        <taxon>Eukaryota</taxon>
        <taxon>Metazoa</taxon>
        <taxon>Spiralia</taxon>
        <taxon>Lophotrochozoa</taxon>
        <taxon>Mollusca</taxon>
        <taxon>Bivalvia</taxon>
        <taxon>Autobranchia</taxon>
        <taxon>Heteroconchia</taxon>
        <taxon>Euheterodonta</taxon>
        <taxon>Imparidentia</taxon>
        <taxon>Neoheterodontei</taxon>
        <taxon>Myida</taxon>
        <taxon>Dreissenoidea</taxon>
        <taxon>Dreissenidae</taxon>
        <taxon>Dreissena</taxon>
    </lineage>
</organism>
<reference evidence="1" key="1">
    <citation type="journal article" date="2019" name="bioRxiv">
        <title>The Genome of the Zebra Mussel, Dreissena polymorpha: A Resource for Invasive Species Research.</title>
        <authorList>
            <person name="McCartney M.A."/>
            <person name="Auch B."/>
            <person name="Kono T."/>
            <person name="Mallez S."/>
            <person name="Zhang Y."/>
            <person name="Obille A."/>
            <person name="Becker A."/>
            <person name="Abrahante J.E."/>
            <person name="Garbe J."/>
            <person name="Badalamenti J.P."/>
            <person name="Herman A."/>
            <person name="Mangelson H."/>
            <person name="Liachko I."/>
            <person name="Sullivan S."/>
            <person name="Sone E.D."/>
            <person name="Koren S."/>
            <person name="Silverstein K.A.T."/>
            <person name="Beckman K.B."/>
            <person name="Gohl D.M."/>
        </authorList>
    </citation>
    <scope>NUCLEOTIDE SEQUENCE</scope>
    <source>
        <strain evidence="1">Duluth1</strain>
        <tissue evidence="1">Whole animal</tissue>
    </source>
</reference>
<gene>
    <name evidence="1" type="ORF">DPMN_082422</name>
</gene>
<protein>
    <submittedName>
        <fullName evidence="1">Uncharacterized protein</fullName>
    </submittedName>
</protein>
<name>A0A9D4BGU5_DREPO</name>
<dbReference type="AlphaFoldDB" id="A0A9D4BGU5"/>
<keyword evidence="2" id="KW-1185">Reference proteome</keyword>
<dbReference type="Proteomes" id="UP000828390">
    <property type="component" value="Unassembled WGS sequence"/>
</dbReference>
<comment type="caution">
    <text evidence="1">The sequence shown here is derived from an EMBL/GenBank/DDBJ whole genome shotgun (WGS) entry which is preliminary data.</text>
</comment>
<proteinExistence type="predicted"/>